<comment type="subcellular location">
    <subcellularLocation>
        <location evidence="1">Cell membrane</location>
        <topology evidence="1">Multi-pass membrane protein</topology>
    </subcellularLocation>
</comment>
<evidence type="ECO:0000313" key="11">
    <source>
        <dbReference type="EMBL" id="ROT85212.1"/>
    </source>
</evidence>
<evidence type="ECO:0000256" key="4">
    <source>
        <dbReference type="ARBA" id="ARBA00022989"/>
    </source>
</evidence>
<dbReference type="GO" id="GO:0004930">
    <property type="term" value="F:G protein-coupled receptor activity"/>
    <property type="evidence" value="ECO:0007669"/>
    <property type="project" value="UniProtKB-KW"/>
</dbReference>
<keyword evidence="2" id="KW-1003">Cell membrane</keyword>
<keyword evidence="3 9" id="KW-0812">Transmembrane</keyword>
<evidence type="ECO:0000256" key="6">
    <source>
        <dbReference type="ARBA" id="ARBA00023136"/>
    </source>
</evidence>
<evidence type="ECO:0000256" key="8">
    <source>
        <dbReference type="ARBA" id="ARBA00023224"/>
    </source>
</evidence>
<reference evidence="11 12" key="1">
    <citation type="submission" date="2018-04" db="EMBL/GenBank/DDBJ databases">
        <authorList>
            <person name="Zhang X."/>
            <person name="Yuan J."/>
            <person name="Li F."/>
            <person name="Xiang J."/>
        </authorList>
    </citation>
    <scope>NUCLEOTIDE SEQUENCE [LARGE SCALE GENOMIC DNA]</scope>
    <source>
        <tissue evidence="11">Muscle</tissue>
    </source>
</reference>
<keyword evidence="8" id="KW-0807">Transducer</keyword>
<evidence type="ECO:0000313" key="12">
    <source>
        <dbReference type="Proteomes" id="UP000283509"/>
    </source>
</evidence>
<protein>
    <submittedName>
        <fullName evidence="11">Putative G-protein coupled octopamine receptor</fullName>
    </submittedName>
</protein>
<dbReference type="Proteomes" id="UP000283509">
    <property type="component" value="Unassembled WGS sequence"/>
</dbReference>
<feature type="transmembrane region" description="Helical" evidence="9">
    <location>
        <begin position="219"/>
        <end position="241"/>
    </location>
</feature>
<dbReference type="InterPro" id="IPR017452">
    <property type="entry name" value="GPCR_Rhodpsn_7TM"/>
</dbReference>
<dbReference type="PANTHER" id="PTHR24249">
    <property type="entry name" value="HISTAMINE RECEPTOR-RELATED G-PROTEIN COUPLED RECEPTOR"/>
    <property type="match status" value="1"/>
</dbReference>
<evidence type="ECO:0000256" key="5">
    <source>
        <dbReference type="ARBA" id="ARBA00023040"/>
    </source>
</evidence>
<dbReference type="AlphaFoldDB" id="A0A423U934"/>
<feature type="transmembrane region" description="Helical" evidence="9">
    <location>
        <begin position="102"/>
        <end position="125"/>
    </location>
</feature>
<sequence length="392" mass="42373">MAVYDLNLTYLDDLLSTSGPEGGQEGGVSWEESLSESFNSSSELGNISTPFTQGPGVKRYVYPIMLPVIIAFCVTSGLVSCAVVSATPWVRRPMSPTVRLSLSLAAANTVFAASVSVALVVNMYLPSVYNISTGMCVRLTLEAVKMGSILVQILHLLVVALNHYIGTLRPLHYAATMTPSTLKVILVALWVIPMVGMVVAFASIPGQGYQSPGCEYNHFYLSGITTVRTTALIVGTFVIGWGPAVVKFMLICEECVIHPNAVDESVHIAMGATVNVIYCLKVFTDTFIYALRLRDIRKALQTMWALTKMRLLFGGEGRMHVRNNTTRSSRLSYTASTRISLNSPALHSPLGGCQTTLEIPAFLNNHGGCGSPCLKATVEETSLDPIVEDDRP</sequence>
<accession>A0A423U934</accession>
<proteinExistence type="predicted"/>
<evidence type="ECO:0000256" key="2">
    <source>
        <dbReference type="ARBA" id="ARBA00022475"/>
    </source>
</evidence>
<feature type="domain" description="G-protein coupled receptors family 1 profile" evidence="10">
    <location>
        <begin position="76"/>
        <end position="251"/>
    </location>
</feature>
<keyword evidence="5" id="KW-0297">G-protein coupled receptor</keyword>
<dbReference type="GO" id="GO:0005886">
    <property type="term" value="C:plasma membrane"/>
    <property type="evidence" value="ECO:0007669"/>
    <property type="project" value="UniProtKB-SubCell"/>
</dbReference>
<keyword evidence="6 9" id="KW-0472">Membrane</keyword>
<keyword evidence="12" id="KW-1185">Reference proteome</keyword>
<evidence type="ECO:0000256" key="9">
    <source>
        <dbReference type="SAM" id="Phobius"/>
    </source>
</evidence>
<keyword evidence="7 11" id="KW-0675">Receptor</keyword>
<evidence type="ECO:0000256" key="1">
    <source>
        <dbReference type="ARBA" id="ARBA00004651"/>
    </source>
</evidence>
<feature type="transmembrane region" description="Helical" evidence="9">
    <location>
        <begin position="64"/>
        <end position="90"/>
    </location>
</feature>
<dbReference type="PANTHER" id="PTHR24249:SF418">
    <property type="entry name" value="G-PROTEIN COUPLED RECEPTORS FAMILY 1 PROFILE DOMAIN-CONTAINING PROTEIN"/>
    <property type="match status" value="1"/>
</dbReference>
<dbReference type="PROSITE" id="PS50262">
    <property type="entry name" value="G_PROTEIN_RECEP_F1_2"/>
    <property type="match status" value="1"/>
</dbReference>
<feature type="transmembrane region" description="Helical" evidence="9">
    <location>
        <begin position="145"/>
        <end position="164"/>
    </location>
</feature>
<feature type="transmembrane region" description="Helical" evidence="9">
    <location>
        <begin position="184"/>
        <end position="204"/>
    </location>
</feature>
<dbReference type="Gene3D" id="1.20.1070.10">
    <property type="entry name" value="Rhodopsin 7-helix transmembrane proteins"/>
    <property type="match status" value="2"/>
</dbReference>
<dbReference type="InterPro" id="IPR050569">
    <property type="entry name" value="TAAR"/>
</dbReference>
<dbReference type="EMBL" id="QCYY01000389">
    <property type="protein sequence ID" value="ROT85212.1"/>
    <property type="molecule type" value="Genomic_DNA"/>
</dbReference>
<dbReference type="SUPFAM" id="SSF81321">
    <property type="entry name" value="Family A G protein-coupled receptor-like"/>
    <property type="match status" value="1"/>
</dbReference>
<comment type="caution">
    <text evidence="11">The sequence shown here is derived from an EMBL/GenBank/DDBJ whole genome shotgun (WGS) entry which is preliminary data.</text>
</comment>
<organism evidence="11 12">
    <name type="scientific">Penaeus vannamei</name>
    <name type="common">Whiteleg shrimp</name>
    <name type="synonym">Litopenaeus vannamei</name>
    <dbReference type="NCBI Taxonomy" id="6689"/>
    <lineage>
        <taxon>Eukaryota</taxon>
        <taxon>Metazoa</taxon>
        <taxon>Ecdysozoa</taxon>
        <taxon>Arthropoda</taxon>
        <taxon>Crustacea</taxon>
        <taxon>Multicrustacea</taxon>
        <taxon>Malacostraca</taxon>
        <taxon>Eumalacostraca</taxon>
        <taxon>Eucarida</taxon>
        <taxon>Decapoda</taxon>
        <taxon>Dendrobranchiata</taxon>
        <taxon>Penaeoidea</taxon>
        <taxon>Penaeidae</taxon>
        <taxon>Penaeus</taxon>
    </lineage>
</organism>
<keyword evidence="4 9" id="KW-1133">Transmembrane helix</keyword>
<name>A0A423U934_PENVA</name>
<dbReference type="OrthoDB" id="6369616at2759"/>
<evidence type="ECO:0000256" key="7">
    <source>
        <dbReference type="ARBA" id="ARBA00023170"/>
    </source>
</evidence>
<reference evidence="11 12" key="2">
    <citation type="submission" date="2019-01" db="EMBL/GenBank/DDBJ databases">
        <title>The decoding of complex shrimp genome reveals the adaptation for benthos swimmer, frequently molting mechanism and breeding impact on genome.</title>
        <authorList>
            <person name="Sun Y."/>
            <person name="Gao Y."/>
            <person name="Yu Y."/>
        </authorList>
    </citation>
    <scope>NUCLEOTIDE SEQUENCE [LARGE SCALE GENOMIC DNA]</scope>
    <source>
        <tissue evidence="11">Muscle</tissue>
    </source>
</reference>
<gene>
    <name evidence="11" type="ORF">C7M84_020192</name>
</gene>
<evidence type="ECO:0000259" key="10">
    <source>
        <dbReference type="PROSITE" id="PS50262"/>
    </source>
</evidence>
<evidence type="ECO:0000256" key="3">
    <source>
        <dbReference type="ARBA" id="ARBA00022692"/>
    </source>
</evidence>